<evidence type="ECO:0000259" key="2">
    <source>
        <dbReference type="Pfam" id="PF03413"/>
    </source>
</evidence>
<comment type="caution">
    <text evidence="3">The sequence shown here is derived from an EMBL/GenBank/DDBJ whole genome shotgun (WGS) entry which is preliminary data.</text>
</comment>
<feature type="compositionally biased region" description="Basic and acidic residues" evidence="1">
    <location>
        <begin position="52"/>
        <end position="67"/>
    </location>
</feature>
<dbReference type="RefSeq" id="WP_344525811.1">
    <property type="nucleotide sequence ID" value="NZ_BAAAPE010000005.1"/>
</dbReference>
<feature type="domain" description="PepSY" evidence="2">
    <location>
        <begin position="73"/>
        <end position="129"/>
    </location>
</feature>
<organism evidence="3 4">
    <name type="scientific">Streptomyces albiaxialis</name>
    <dbReference type="NCBI Taxonomy" id="329523"/>
    <lineage>
        <taxon>Bacteria</taxon>
        <taxon>Bacillati</taxon>
        <taxon>Actinomycetota</taxon>
        <taxon>Actinomycetes</taxon>
        <taxon>Kitasatosporales</taxon>
        <taxon>Streptomycetaceae</taxon>
        <taxon>Streptomyces</taxon>
    </lineage>
</organism>
<accession>A0ABP5HBY8</accession>
<feature type="region of interest" description="Disordered" evidence="1">
    <location>
        <begin position="85"/>
        <end position="118"/>
    </location>
</feature>
<protein>
    <recommendedName>
        <fullName evidence="2">PepSY domain-containing protein</fullName>
    </recommendedName>
</protein>
<dbReference type="Proteomes" id="UP001500016">
    <property type="component" value="Unassembled WGS sequence"/>
</dbReference>
<dbReference type="Pfam" id="PF03413">
    <property type="entry name" value="PepSY"/>
    <property type="match status" value="2"/>
</dbReference>
<feature type="compositionally biased region" description="Basic and acidic residues" evidence="1">
    <location>
        <begin position="86"/>
        <end position="97"/>
    </location>
</feature>
<dbReference type="InterPro" id="IPR025711">
    <property type="entry name" value="PepSY"/>
</dbReference>
<keyword evidence="4" id="KW-1185">Reference proteome</keyword>
<evidence type="ECO:0000256" key="1">
    <source>
        <dbReference type="SAM" id="MobiDB-lite"/>
    </source>
</evidence>
<proteinExistence type="predicted"/>
<evidence type="ECO:0000313" key="4">
    <source>
        <dbReference type="Proteomes" id="UP001500016"/>
    </source>
</evidence>
<sequence>MDGTTGQRLARTAGAVCVLAVTVGGLLAGCGDEEKSGGDDASPSASASAGGGKKDSSLTEDQRERKALIPKAKVTYDKALAAATKAVKDSEPVKAELDAGPGGRARWETEVATEDGTAHSVAVDAASGKAAKPRAEDDDGDDRKELASWLGKARVSAEQAAQVAIGEKKGTVAAIELDDNDSGKVLWSVDVVTPNDWNKTTYDIDVTNRKVLREHVDRD</sequence>
<feature type="compositionally biased region" description="Low complexity" evidence="1">
    <location>
        <begin position="39"/>
        <end position="48"/>
    </location>
</feature>
<evidence type="ECO:0000313" key="3">
    <source>
        <dbReference type="EMBL" id="GAA2068828.1"/>
    </source>
</evidence>
<gene>
    <name evidence="3" type="ORF">GCM10009801_17550</name>
</gene>
<dbReference type="Gene3D" id="3.10.450.40">
    <property type="match status" value="2"/>
</dbReference>
<name>A0ABP5HBY8_9ACTN</name>
<feature type="region of interest" description="Disordered" evidence="1">
    <location>
        <begin position="30"/>
        <end position="70"/>
    </location>
</feature>
<reference evidence="4" key="1">
    <citation type="journal article" date="2019" name="Int. J. Syst. Evol. Microbiol.">
        <title>The Global Catalogue of Microorganisms (GCM) 10K type strain sequencing project: providing services to taxonomists for standard genome sequencing and annotation.</title>
        <authorList>
            <consortium name="The Broad Institute Genomics Platform"/>
            <consortium name="The Broad Institute Genome Sequencing Center for Infectious Disease"/>
            <person name="Wu L."/>
            <person name="Ma J."/>
        </authorList>
    </citation>
    <scope>NUCLEOTIDE SEQUENCE [LARGE SCALE GENOMIC DNA]</scope>
    <source>
        <strain evidence="4">JCM 15478</strain>
    </source>
</reference>
<feature type="domain" description="PepSY" evidence="2">
    <location>
        <begin position="155"/>
        <end position="214"/>
    </location>
</feature>
<dbReference type="EMBL" id="BAAAPE010000005">
    <property type="protein sequence ID" value="GAA2068828.1"/>
    <property type="molecule type" value="Genomic_DNA"/>
</dbReference>